<evidence type="ECO:0000313" key="2">
    <source>
        <dbReference type="Proteomes" id="UP000011687"/>
    </source>
</evidence>
<protein>
    <submittedName>
        <fullName evidence="1">Uncharacterized protein</fullName>
    </submittedName>
</protein>
<proteinExistence type="predicted"/>
<organism evidence="1 2">
    <name type="scientific">Haloarcula marismortui ATCC 33799</name>
    <dbReference type="NCBI Taxonomy" id="662475"/>
    <lineage>
        <taxon>Archaea</taxon>
        <taxon>Methanobacteriati</taxon>
        <taxon>Methanobacteriota</taxon>
        <taxon>Stenosarchaea group</taxon>
        <taxon>Halobacteria</taxon>
        <taxon>Halobacteriales</taxon>
        <taxon>Haloarculaceae</taxon>
        <taxon>Haloarcula</taxon>
    </lineage>
</organism>
<sequence length="113" mass="12875">RGHRHRRTVRLAKDAFEGIAASGVRQAYLQRGYSVEEVEVEVNVKRGEPLDELREREPDELSYPEVNQLLESGELSHLTGEEQMARIKEAWESGNTDKVGAFPNLELRDNADE</sequence>
<gene>
    <name evidence="1" type="ORF">C435_06990</name>
</gene>
<dbReference type="PATRIC" id="fig|662475.6.peg.1350"/>
<accession>M0KMC6</accession>
<dbReference type="Proteomes" id="UP000011687">
    <property type="component" value="Unassembled WGS sequence"/>
</dbReference>
<keyword evidence="2" id="KW-1185">Reference proteome</keyword>
<dbReference type="RefSeq" id="WP_007188630.1">
    <property type="nucleotide sequence ID" value="NZ_AOLS01000037.1"/>
</dbReference>
<reference evidence="1 2" key="1">
    <citation type="journal article" date="2014" name="PLoS Genet.">
        <title>Phylogenetically driven sequencing of extremely halophilic archaea reveals strategies for static and dynamic osmo-response.</title>
        <authorList>
            <person name="Becker E.A."/>
            <person name="Seitzer P.M."/>
            <person name="Tritt A."/>
            <person name="Larsen D."/>
            <person name="Krusor M."/>
            <person name="Yao A.I."/>
            <person name="Wu D."/>
            <person name="Madern D."/>
            <person name="Eisen J.A."/>
            <person name="Darling A.E."/>
            <person name="Facciotti M.T."/>
        </authorList>
    </citation>
    <scope>NUCLEOTIDE SEQUENCE [LARGE SCALE GENOMIC DNA]</scope>
    <source>
        <strain evidence="1 2">ATCC 33799</strain>
    </source>
</reference>
<evidence type="ECO:0000313" key="1">
    <source>
        <dbReference type="EMBL" id="EMA20950.1"/>
    </source>
</evidence>
<name>M0KMC6_9EURY</name>
<dbReference type="EMBL" id="AOLS01000037">
    <property type="protein sequence ID" value="EMA20950.1"/>
    <property type="molecule type" value="Genomic_DNA"/>
</dbReference>
<feature type="non-terminal residue" evidence="1">
    <location>
        <position position="1"/>
    </location>
</feature>
<dbReference type="AlphaFoldDB" id="M0KMC6"/>
<comment type="caution">
    <text evidence="1">The sequence shown here is derived from an EMBL/GenBank/DDBJ whole genome shotgun (WGS) entry which is preliminary data.</text>
</comment>